<reference evidence="2" key="1">
    <citation type="journal article" date="2021" name="Nat. Commun.">
        <title>Genetic determinants of endophytism in the Arabidopsis root mycobiome.</title>
        <authorList>
            <person name="Mesny F."/>
            <person name="Miyauchi S."/>
            <person name="Thiergart T."/>
            <person name="Pickel B."/>
            <person name="Atanasova L."/>
            <person name="Karlsson M."/>
            <person name="Huettel B."/>
            <person name="Barry K.W."/>
            <person name="Haridas S."/>
            <person name="Chen C."/>
            <person name="Bauer D."/>
            <person name="Andreopoulos W."/>
            <person name="Pangilinan J."/>
            <person name="LaButti K."/>
            <person name="Riley R."/>
            <person name="Lipzen A."/>
            <person name="Clum A."/>
            <person name="Drula E."/>
            <person name="Henrissat B."/>
            <person name="Kohler A."/>
            <person name="Grigoriev I.V."/>
            <person name="Martin F.M."/>
            <person name="Hacquard S."/>
        </authorList>
    </citation>
    <scope>NUCLEOTIDE SEQUENCE</scope>
    <source>
        <strain evidence="2">MPI-SDFR-AT-0117</strain>
    </source>
</reference>
<evidence type="ECO:0000313" key="3">
    <source>
        <dbReference type="Proteomes" id="UP000770015"/>
    </source>
</evidence>
<dbReference type="InterPro" id="IPR018712">
    <property type="entry name" value="Tle1-like_cat"/>
</dbReference>
<dbReference type="Pfam" id="PF09994">
    <property type="entry name" value="T6SS_Tle1-like_cat"/>
    <property type="match status" value="1"/>
</dbReference>
<feature type="domain" description="T6SS Phospholipase effector Tle1-like catalytic" evidence="1">
    <location>
        <begin position="2"/>
        <end position="237"/>
    </location>
</feature>
<sequence>MLDSMTGGAFGMGIAMRIKEVYSFLAANYFDGDEIILIGFSRGAFTARSVAGMIAKLGLLTREGIDYFYPIFMDMKRWNCGGEDLFPSVPFADKPQGPDAAEKYRAKLEELGLTRVRQRGGDGSLITVKAVACWDTVGSLGIPQIEWLNKIGGHFVRGRMHHFWNTSLSDRVEHAFHALALDESRISFMPAVWERLPENACSTDLRQVWFPGSHGNIGGGFDDQGMADITLAWMMDQLASIDVEFDDNTFDYTVARTQKFYDIAPPPAEKPTAFAKEPIYSANSPRRPWSLGAICSDTNLVWRLTGSHARRPGMQRQSAVCRKGPRPPFLKNTSERIHSSVRVRLRCEGLGLNDKELWNCPALRGYWQLKKRKLTFEGLEQQSTTTDEDDGGQYVWVYVGPLDESAERTLAEEPMGPFERRLLEMTAGSPNVWEYANEV</sequence>
<accession>A0A9P9AGG9</accession>
<gene>
    <name evidence="2" type="ORF">F5X68DRAFT_258536</name>
</gene>
<dbReference type="SUPFAM" id="SSF53474">
    <property type="entry name" value="alpha/beta-Hydrolases"/>
    <property type="match status" value="1"/>
</dbReference>
<keyword evidence="3" id="KW-1185">Reference proteome</keyword>
<dbReference type="InterPro" id="IPR029058">
    <property type="entry name" value="AB_hydrolase_fold"/>
</dbReference>
<dbReference type="PANTHER" id="PTHR33840:SF1">
    <property type="entry name" value="TLE1 PHOSPHOLIPASE DOMAIN-CONTAINING PROTEIN"/>
    <property type="match status" value="1"/>
</dbReference>
<dbReference type="AlphaFoldDB" id="A0A9P9AGG9"/>
<dbReference type="Proteomes" id="UP000770015">
    <property type="component" value="Unassembled WGS sequence"/>
</dbReference>
<dbReference type="OrthoDB" id="4839876at2759"/>
<evidence type="ECO:0000313" key="2">
    <source>
        <dbReference type="EMBL" id="KAH6693654.1"/>
    </source>
</evidence>
<proteinExistence type="predicted"/>
<organism evidence="2 3">
    <name type="scientific">Plectosphaerella plurivora</name>
    <dbReference type="NCBI Taxonomy" id="936078"/>
    <lineage>
        <taxon>Eukaryota</taxon>
        <taxon>Fungi</taxon>
        <taxon>Dikarya</taxon>
        <taxon>Ascomycota</taxon>
        <taxon>Pezizomycotina</taxon>
        <taxon>Sordariomycetes</taxon>
        <taxon>Hypocreomycetidae</taxon>
        <taxon>Glomerellales</taxon>
        <taxon>Plectosphaerellaceae</taxon>
        <taxon>Plectosphaerella</taxon>
    </lineage>
</organism>
<dbReference type="PANTHER" id="PTHR33840">
    <property type="match status" value="1"/>
</dbReference>
<name>A0A9P9AGG9_9PEZI</name>
<protein>
    <recommendedName>
        <fullName evidence="1">T6SS Phospholipase effector Tle1-like catalytic domain-containing protein</fullName>
    </recommendedName>
</protein>
<comment type="caution">
    <text evidence="2">The sequence shown here is derived from an EMBL/GenBank/DDBJ whole genome shotgun (WGS) entry which is preliminary data.</text>
</comment>
<evidence type="ECO:0000259" key="1">
    <source>
        <dbReference type="Pfam" id="PF09994"/>
    </source>
</evidence>
<dbReference type="EMBL" id="JAGSXJ010000003">
    <property type="protein sequence ID" value="KAH6693654.1"/>
    <property type="molecule type" value="Genomic_DNA"/>
</dbReference>